<dbReference type="OrthoDB" id="9815663at2"/>
<dbReference type="RefSeq" id="WP_155221017.1">
    <property type="nucleotide sequence ID" value="NZ_WNHB01000028.1"/>
</dbReference>
<dbReference type="AlphaFoldDB" id="A0A6N8CWQ0"/>
<dbReference type="GO" id="GO:0016758">
    <property type="term" value="F:hexosyltransferase activity"/>
    <property type="evidence" value="ECO:0007669"/>
    <property type="project" value="InterPro"/>
</dbReference>
<evidence type="ECO:0000256" key="4">
    <source>
        <dbReference type="ARBA" id="ARBA00022679"/>
    </source>
</evidence>
<accession>A0A6N8CWQ0</accession>
<proteinExistence type="inferred from homology"/>
<feature type="domain" description="Diacylglycerol glucosyltransferase N-terminal" evidence="6">
    <location>
        <begin position="15"/>
        <end position="182"/>
    </location>
</feature>
<protein>
    <submittedName>
        <fullName evidence="7">Galactosyldiacylglycerol synthase</fullName>
    </submittedName>
</protein>
<comment type="subcellular location">
    <subcellularLocation>
        <location evidence="1">Membrane</location>
    </subcellularLocation>
</comment>
<comment type="caution">
    <text evidence="7">The sequence shown here is derived from an EMBL/GenBank/DDBJ whole genome shotgun (WGS) entry which is preliminary data.</text>
</comment>
<evidence type="ECO:0000313" key="8">
    <source>
        <dbReference type="Proteomes" id="UP000440978"/>
    </source>
</evidence>
<keyword evidence="4" id="KW-0808">Transferase</keyword>
<dbReference type="GO" id="GO:0009247">
    <property type="term" value="P:glycolipid biosynthetic process"/>
    <property type="evidence" value="ECO:0007669"/>
    <property type="project" value="InterPro"/>
</dbReference>
<dbReference type="Proteomes" id="UP000440978">
    <property type="component" value="Unassembled WGS sequence"/>
</dbReference>
<dbReference type="EMBL" id="WNHB01000028">
    <property type="protein sequence ID" value="MTT33156.1"/>
    <property type="molecule type" value="Genomic_DNA"/>
</dbReference>
<dbReference type="PANTHER" id="PTHR43025">
    <property type="entry name" value="MONOGALACTOSYLDIACYLGLYCEROL SYNTHASE"/>
    <property type="match status" value="1"/>
</dbReference>
<evidence type="ECO:0000256" key="3">
    <source>
        <dbReference type="ARBA" id="ARBA00022676"/>
    </source>
</evidence>
<evidence type="ECO:0000313" key="7">
    <source>
        <dbReference type="EMBL" id="MTT33156.1"/>
    </source>
</evidence>
<dbReference type="Pfam" id="PF04101">
    <property type="entry name" value="Glyco_tran_28_C"/>
    <property type="match status" value="1"/>
</dbReference>
<dbReference type="InterPro" id="IPR007235">
    <property type="entry name" value="Glyco_trans_28_C"/>
</dbReference>
<keyword evidence="8" id="KW-1185">Reference proteome</keyword>
<dbReference type="GO" id="GO:0016020">
    <property type="term" value="C:membrane"/>
    <property type="evidence" value="ECO:0007669"/>
    <property type="project" value="UniProtKB-SubCell"/>
</dbReference>
<dbReference type="Pfam" id="PF06925">
    <property type="entry name" value="MGDG_synth"/>
    <property type="match status" value="1"/>
</dbReference>
<reference evidence="7 8" key="1">
    <citation type="submission" date="2019-11" db="EMBL/GenBank/DDBJ databases">
        <title>Terrilactibacillus tamarindus sp. nov. BCM23-1 isolated from bark of Tamarindus indica.</title>
        <authorList>
            <person name="Kingkaew E."/>
            <person name="Tanasupawat S."/>
        </authorList>
    </citation>
    <scope>NUCLEOTIDE SEQUENCE [LARGE SCALE GENOMIC DNA]</scope>
    <source>
        <strain evidence="7 8">BCM23-1</strain>
    </source>
</reference>
<feature type="domain" description="Glycosyl transferase family 28 C-terminal" evidence="5">
    <location>
        <begin position="202"/>
        <end position="328"/>
    </location>
</feature>
<evidence type="ECO:0000259" key="6">
    <source>
        <dbReference type="Pfam" id="PF06925"/>
    </source>
</evidence>
<name>A0A6N8CWQ0_9BACI</name>
<comment type="similarity">
    <text evidence="2">Belongs to the glycosyltransferase 28 family.</text>
</comment>
<gene>
    <name evidence="7" type="ORF">GMB86_14220</name>
</gene>
<keyword evidence="3" id="KW-0328">Glycosyltransferase</keyword>
<evidence type="ECO:0000259" key="5">
    <source>
        <dbReference type="Pfam" id="PF04101"/>
    </source>
</evidence>
<dbReference type="SUPFAM" id="SSF53756">
    <property type="entry name" value="UDP-Glycosyltransferase/glycogen phosphorylase"/>
    <property type="match status" value="1"/>
</dbReference>
<dbReference type="Gene3D" id="3.40.50.2000">
    <property type="entry name" value="Glycogen Phosphorylase B"/>
    <property type="match status" value="1"/>
</dbReference>
<sequence>MKILFLPLFKMPSGHHRVADALIDMMENRCNDIKCKKVDLLSYSNKSFEKMISKLYLKWIHFVPKTYDWSYKHFAYTRTHKHCSFIGFEKYFLHHLKKLLNEEKPDLVVCTHGFPSLLMSRLKEQGMVNIPVINAYTDFFMNDIWGRQGIDFHLVPNQQVKKHMVEKYHMDEKFILVTGIPVHETFLKEEDRKSRNNDPIKTILIAGGSSGLGDIVGLIKNTNPNSAFRYMILCGKNHRLLESLNKLNLPHVTALPYIQSREEMNQLYNKADAIVTKPGGVTISEALCKHLPIFVHSALPGQELINLEFLTKQNLVYKINMKESLDKQLAFLLNNEVEQIKWQKAIQRFFKDQEIPTLDMVYAILRANVMDGESINEYGSDIPVYSGVMSKLKKYVKKLPISNNV</sequence>
<dbReference type="InterPro" id="IPR050519">
    <property type="entry name" value="Glycosyltransf_28_UgtP"/>
</dbReference>
<organism evidence="7 8">
    <name type="scientific">Terrilactibacillus tamarindi</name>
    <dbReference type="NCBI Taxonomy" id="2599694"/>
    <lineage>
        <taxon>Bacteria</taxon>
        <taxon>Bacillati</taxon>
        <taxon>Bacillota</taxon>
        <taxon>Bacilli</taxon>
        <taxon>Bacillales</taxon>
        <taxon>Bacillaceae</taxon>
        <taxon>Terrilactibacillus</taxon>
    </lineage>
</organism>
<dbReference type="PANTHER" id="PTHR43025:SF3">
    <property type="entry name" value="MONOGALACTOSYLDIACYLGLYCEROL SYNTHASE 1, CHLOROPLASTIC"/>
    <property type="match status" value="1"/>
</dbReference>
<evidence type="ECO:0000256" key="2">
    <source>
        <dbReference type="ARBA" id="ARBA00006962"/>
    </source>
</evidence>
<dbReference type="InterPro" id="IPR009695">
    <property type="entry name" value="Diacylglyc_glucosyltr_N"/>
</dbReference>
<evidence type="ECO:0000256" key="1">
    <source>
        <dbReference type="ARBA" id="ARBA00004370"/>
    </source>
</evidence>